<dbReference type="InterPro" id="IPR045621">
    <property type="entry name" value="BPD_transp_1_N"/>
</dbReference>
<dbReference type="PROSITE" id="PS50928">
    <property type="entry name" value="ABC_TM1"/>
    <property type="match status" value="1"/>
</dbReference>
<organism evidence="9 10">
    <name type="scientific">Paractinoplanes tereljensis</name>
    <dbReference type="NCBI Taxonomy" id="571912"/>
    <lineage>
        <taxon>Bacteria</taxon>
        <taxon>Bacillati</taxon>
        <taxon>Actinomycetota</taxon>
        <taxon>Actinomycetes</taxon>
        <taxon>Micromonosporales</taxon>
        <taxon>Micromonosporaceae</taxon>
        <taxon>Paractinoplanes</taxon>
    </lineage>
</organism>
<evidence type="ECO:0000256" key="1">
    <source>
        <dbReference type="ARBA" id="ARBA00004651"/>
    </source>
</evidence>
<dbReference type="GO" id="GO:0055085">
    <property type="term" value="P:transmembrane transport"/>
    <property type="evidence" value="ECO:0007669"/>
    <property type="project" value="InterPro"/>
</dbReference>
<reference evidence="9" key="1">
    <citation type="submission" date="2021-01" db="EMBL/GenBank/DDBJ databases">
        <title>Whole genome shotgun sequence of Actinoplanes tereljensis NBRC 105297.</title>
        <authorList>
            <person name="Komaki H."/>
            <person name="Tamura T."/>
        </authorList>
    </citation>
    <scope>NUCLEOTIDE SEQUENCE</scope>
    <source>
        <strain evidence="9">NBRC 105297</strain>
    </source>
</reference>
<keyword evidence="6 7" id="KW-0472">Membrane</keyword>
<feature type="transmembrane region" description="Helical" evidence="7">
    <location>
        <begin position="27"/>
        <end position="45"/>
    </location>
</feature>
<evidence type="ECO:0000313" key="9">
    <source>
        <dbReference type="EMBL" id="GIF23012.1"/>
    </source>
</evidence>
<evidence type="ECO:0000256" key="5">
    <source>
        <dbReference type="ARBA" id="ARBA00022989"/>
    </source>
</evidence>
<evidence type="ECO:0000256" key="7">
    <source>
        <dbReference type="RuleBase" id="RU363032"/>
    </source>
</evidence>
<dbReference type="Proteomes" id="UP000623608">
    <property type="component" value="Unassembled WGS sequence"/>
</dbReference>
<dbReference type="SUPFAM" id="SSF161098">
    <property type="entry name" value="MetI-like"/>
    <property type="match status" value="1"/>
</dbReference>
<dbReference type="PANTHER" id="PTHR43163">
    <property type="entry name" value="DIPEPTIDE TRANSPORT SYSTEM PERMEASE PROTEIN DPPB-RELATED"/>
    <property type="match status" value="1"/>
</dbReference>
<comment type="caution">
    <text evidence="9">The sequence shown here is derived from an EMBL/GenBank/DDBJ whole genome shotgun (WGS) entry which is preliminary data.</text>
</comment>
<dbReference type="Gene3D" id="1.10.3720.10">
    <property type="entry name" value="MetI-like"/>
    <property type="match status" value="1"/>
</dbReference>
<sequence>MPARALVVRAGPLIEGPHMVRVISRRLIQLVATVVALMTLVFFWLRSLPGGPVDALLGERATPQTRELLTRALGYDQPIWVQYGRFLKNVVTGNFGNSIRTGEPVTEVIGRAFPATIELAIAAIIIAIGLGIPLGYLAAKHRGRLLDNATIIVTLVGISIPIFFLGYLLKDWLTQDIHLFPPSGRISTGLGNTDVTGFFVLDGLLTRELDASADALWHLVLPAFTLATIPLAIIIRITRASVLDVLDEDYIRTADAKGLRHATVRKRHVLRNALLPVVTTIGLQTGALLAGAVLTEKVYNWGGLGTLITDSISGGRDYPVLQALILLAAIVFIVVNLAVDLSYAFIDPRVRVK</sequence>
<dbReference type="InterPro" id="IPR035906">
    <property type="entry name" value="MetI-like_sf"/>
</dbReference>
<feature type="transmembrane region" description="Helical" evidence="7">
    <location>
        <begin position="323"/>
        <end position="346"/>
    </location>
</feature>
<comment type="similarity">
    <text evidence="7">Belongs to the binding-protein-dependent transport system permease family.</text>
</comment>
<feature type="domain" description="ABC transmembrane type-1" evidence="8">
    <location>
        <begin position="113"/>
        <end position="339"/>
    </location>
</feature>
<name>A0A919NSJ7_9ACTN</name>
<keyword evidence="4 7" id="KW-0812">Transmembrane</keyword>
<keyword evidence="3" id="KW-1003">Cell membrane</keyword>
<feature type="transmembrane region" description="Helical" evidence="7">
    <location>
        <begin position="119"/>
        <end position="139"/>
    </location>
</feature>
<dbReference type="EMBL" id="BOMY01000038">
    <property type="protein sequence ID" value="GIF23012.1"/>
    <property type="molecule type" value="Genomic_DNA"/>
</dbReference>
<gene>
    <name evidence="9" type="ORF">Ate02nite_57420</name>
</gene>
<evidence type="ECO:0000256" key="4">
    <source>
        <dbReference type="ARBA" id="ARBA00022692"/>
    </source>
</evidence>
<dbReference type="InterPro" id="IPR000515">
    <property type="entry name" value="MetI-like"/>
</dbReference>
<evidence type="ECO:0000259" key="8">
    <source>
        <dbReference type="PROSITE" id="PS50928"/>
    </source>
</evidence>
<keyword evidence="5 7" id="KW-1133">Transmembrane helix</keyword>
<dbReference type="AlphaFoldDB" id="A0A919NSJ7"/>
<keyword evidence="10" id="KW-1185">Reference proteome</keyword>
<proteinExistence type="inferred from homology"/>
<dbReference type="GO" id="GO:0005886">
    <property type="term" value="C:plasma membrane"/>
    <property type="evidence" value="ECO:0007669"/>
    <property type="project" value="UniProtKB-SubCell"/>
</dbReference>
<protein>
    <submittedName>
        <fullName evidence="9">Peptide ABC transporter permease</fullName>
    </submittedName>
</protein>
<accession>A0A919NSJ7</accession>
<feature type="transmembrane region" description="Helical" evidence="7">
    <location>
        <begin position="273"/>
        <end position="294"/>
    </location>
</feature>
<evidence type="ECO:0000256" key="2">
    <source>
        <dbReference type="ARBA" id="ARBA00022448"/>
    </source>
</evidence>
<feature type="transmembrane region" description="Helical" evidence="7">
    <location>
        <begin position="151"/>
        <end position="169"/>
    </location>
</feature>
<evidence type="ECO:0000256" key="3">
    <source>
        <dbReference type="ARBA" id="ARBA00022475"/>
    </source>
</evidence>
<keyword evidence="2 7" id="KW-0813">Transport</keyword>
<dbReference type="Pfam" id="PF19300">
    <property type="entry name" value="BPD_transp_1_N"/>
    <property type="match status" value="1"/>
</dbReference>
<dbReference type="CDD" id="cd06261">
    <property type="entry name" value="TM_PBP2"/>
    <property type="match status" value="1"/>
</dbReference>
<evidence type="ECO:0000256" key="6">
    <source>
        <dbReference type="ARBA" id="ARBA00023136"/>
    </source>
</evidence>
<dbReference type="Pfam" id="PF00528">
    <property type="entry name" value="BPD_transp_1"/>
    <property type="match status" value="1"/>
</dbReference>
<feature type="transmembrane region" description="Helical" evidence="7">
    <location>
        <begin position="215"/>
        <end position="235"/>
    </location>
</feature>
<comment type="subcellular location">
    <subcellularLocation>
        <location evidence="1 7">Cell membrane</location>
        <topology evidence="1 7">Multi-pass membrane protein</topology>
    </subcellularLocation>
</comment>
<dbReference type="PANTHER" id="PTHR43163:SF6">
    <property type="entry name" value="DIPEPTIDE TRANSPORT SYSTEM PERMEASE PROTEIN DPPB-RELATED"/>
    <property type="match status" value="1"/>
</dbReference>
<evidence type="ECO:0000313" key="10">
    <source>
        <dbReference type="Proteomes" id="UP000623608"/>
    </source>
</evidence>